<evidence type="ECO:0000313" key="12">
    <source>
        <dbReference type="Proteomes" id="UP001284601"/>
    </source>
</evidence>
<gene>
    <name evidence="11" type="ORF">R7226_28850</name>
</gene>
<dbReference type="Gene3D" id="1.20.5.1930">
    <property type="match status" value="1"/>
</dbReference>
<evidence type="ECO:0000313" key="11">
    <source>
        <dbReference type="EMBL" id="MDW5598403.1"/>
    </source>
</evidence>
<keyword evidence="3" id="KW-0597">Phosphoprotein</keyword>
<dbReference type="GO" id="GO:0016301">
    <property type="term" value="F:kinase activity"/>
    <property type="evidence" value="ECO:0007669"/>
    <property type="project" value="UniProtKB-KW"/>
</dbReference>
<dbReference type="SUPFAM" id="SSF55874">
    <property type="entry name" value="ATPase domain of HSP90 chaperone/DNA topoisomerase II/histidine kinase"/>
    <property type="match status" value="1"/>
</dbReference>
<evidence type="ECO:0000256" key="5">
    <source>
        <dbReference type="ARBA" id="ARBA00022741"/>
    </source>
</evidence>
<feature type="transmembrane region" description="Helical" evidence="9">
    <location>
        <begin position="20"/>
        <end position="43"/>
    </location>
</feature>
<feature type="transmembrane region" description="Helical" evidence="9">
    <location>
        <begin position="177"/>
        <end position="196"/>
    </location>
</feature>
<dbReference type="Pfam" id="PF02518">
    <property type="entry name" value="HATPase_c"/>
    <property type="match status" value="1"/>
</dbReference>
<keyword evidence="8" id="KW-0902">Two-component regulatory system</keyword>
<dbReference type="Proteomes" id="UP001284601">
    <property type="component" value="Unassembled WGS sequence"/>
</dbReference>
<keyword evidence="5" id="KW-0547">Nucleotide-binding</keyword>
<reference evidence="12" key="1">
    <citation type="submission" date="2023-07" db="EMBL/GenBank/DDBJ databases">
        <title>Conexibacter stalactiti sp. nov., isolated from stalactites in a lava cave and emended description of the genus Conexibacter.</title>
        <authorList>
            <person name="Lee S.D."/>
        </authorList>
    </citation>
    <scope>NUCLEOTIDE SEQUENCE [LARGE SCALE GENOMIC DNA]</scope>
    <source>
        <strain evidence="12">KCTC 39840</strain>
    </source>
</reference>
<evidence type="ECO:0000256" key="2">
    <source>
        <dbReference type="ARBA" id="ARBA00012438"/>
    </source>
</evidence>
<dbReference type="InterPro" id="IPR011712">
    <property type="entry name" value="Sig_transdc_His_kin_sub3_dim/P"/>
</dbReference>
<feature type="transmembrane region" description="Helical" evidence="9">
    <location>
        <begin position="104"/>
        <end position="127"/>
    </location>
</feature>
<dbReference type="PANTHER" id="PTHR24421:SF10">
    <property type="entry name" value="NITRATE_NITRITE SENSOR PROTEIN NARQ"/>
    <property type="match status" value="1"/>
</dbReference>
<feature type="transmembrane region" description="Helical" evidence="9">
    <location>
        <begin position="55"/>
        <end position="74"/>
    </location>
</feature>
<proteinExistence type="predicted"/>
<comment type="catalytic activity">
    <reaction evidence="1">
        <text>ATP + protein L-histidine = ADP + protein N-phospho-L-histidine.</text>
        <dbReference type="EC" id="2.7.13.3"/>
    </reaction>
</comment>
<dbReference type="CDD" id="cd16917">
    <property type="entry name" value="HATPase_UhpB-NarQ-NarX-like"/>
    <property type="match status" value="1"/>
</dbReference>
<accession>A0ABU4HYL8</accession>
<keyword evidence="6 11" id="KW-0418">Kinase</keyword>
<feature type="transmembrane region" description="Helical" evidence="9">
    <location>
        <begin position="139"/>
        <end position="157"/>
    </location>
</feature>
<keyword evidence="4" id="KW-0808">Transferase</keyword>
<name>A0ABU4HYL8_9ACTN</name>
<dbReference type="Pfam" id="PF07730">
    <property type="entry name" value="HisKA_3"/>
    <property type="match status" value="1"/>
</dbReference>
<keyword evidence="9" id="KW-1133">Transmembrane helix</keyword>
<evidence type="ECO:0000256" key="6">
    <source>
        <dbReference type="ARBA" id="ARBA00022777"/>
    </source>
</evidence>
<comment type="caution">
    <text evidence="11">The sequence shown here is derived from an EMBL/GenBank/DDBJ whole genome shotgun (WGS) entry which is preliminary data.</text>
</comment>
<dbReference type="InterPro" id="IPR003594">
    <property type="entry name" value="HATPase_dom"/>
</dbReference>
<reference evidence="11 12" key="2">
    <citation type="submission" date="2023-10" db="EMBL/GenBank/DDBJ databases">
        <authorList>
            <person name="Han X.F."/>
        </authorList>
    </citation>
    <scope>NUCLEOTIDE SEQUENCE [LARGE SCALE GENOMIC DNA]</scope>
    <source>
        <strain evidence="11 12">KCTC 39840</strain>
    </source>
</reference>
<dbReference type="InterPro" id="IPR050482">
    <property type="entry name" value="Sensor_HK_TwoCompSys"/>
</dbReference>
<keyword evidence="9" id="KW-0812">Transmembrane</keyword>
<feature type="domain" description="Histidine kinase/HSP90-like ATPase" evidence="10">
    <location>
        <begin position="482"/>
        <end position="572"/>
    </location>
</feature>
<dbReference type="InterPro" id="IPR036890">
    <property type="entry name" value="HATPase_C_sf"/>
</dbReference>
<sequence length="572" mass="59785">MSAVATTPAQDHAPYSRRQALTLAVGQVAAGALIAGLVELALFYSGNDDPPAWPAVLYVAGAWIYVAAGTVAWLRRPGSRIGLLMTIGGFAWLGAGLINTSVPALVAAGSIVQTVPIAILVHLLLAFPSGRLRGTAERVTVAGIYGVSLVLQAPRYLLAPGPLQIDEDPQLLDVAAWTQRGVATAFVLVACALLLRRLRDAPPAQRRVLGPLSLYGAVAALAMPLGAGIVDLLDGRGAILLSCVQMGLTAGVTVFFAIAVSRGGFARTGQIEELGARLGGEEGRREGLAEVLGETLGDSSLELLFRVPGEQSWVNGAGVATVPPAASTRRGVAKVQLGDETIGAIVYDATLLTRSDEVREAAQIVALALDRERLTVELRASRARLVEAGDEERRRIARDLHDGLQSRLVLLAVQAGVAPGTSSELREGIEVAIDELRALVHGVMPAELTERGLPAAVNELADRMPIDVVLEVAGFERRPSPAVESTAFFVTAEAMVNAVKHARADELTVTLAHGERALRIEVRDDGTGGAGARSGNGIRSIADRVEALGGRLRIDSATGAGTRVMVELPCAS</sequence>
<evidence type="ECO:0000256" key="3">
    <source>
        <dbReference type="ARBA" id="ARBA00022553"/>
    </source>
</evidence>
<evidence type="ECO:0000256" key="1">
    <source>
        <dbReference type="ARBA" id="ARBA00000085"/>
    </source>
</evidence>
<dbReference type="PANTHER" id="PTHR24421">
    <property type="entry name" value="NITRATE/NITRITE SENSOR PROTEIN NARX-RELATED"/>
    <property type="match status" value="1"/>
</dbReference>
<organism evidence="11 12">
    <name type="scientific">Conexibacter stalactiti</name>
    <dbReference type="NCBI Taxonomy" id="1940611"/>
    <lineage>
        <taxon>Bacteria</taxon>
        <taxon>Bacillati</taxon>
        <taxon>Actinomycetota</taxon>
        <taxon>Thermoleophilia</taxon>
        <taxon>Solirubrobacterales</taxon>
        <taxon>Conexibacteraceae</taxon>
        <taxon>Conexibacter</taxon>
    </lineage>
</organism>
<dbReference type="EMBL" id="JAWSTH010000139">
    <property type="protein sequence ID" value="MDW5598403.1"/>
    <property type="molecule type" value="Genomic_DNA"/>
</dbReference>
<evidence type="ECO:0000259" key="10">
    <source>
        <dbReference type="SMART" id="SM00387"/>
    </source>
</evidence>
<evidence type="ECO:0000256" key="9">
    <source>
        <dbReference type="SAM" id="Phobius"/>
    </source>
</evidence>
<dbReference type="SMART" id="SM00387">
    <property type="entry name" value="HATPase_c"/>
    <property type="match status" value="1"/>
</dbReference>
<dbReference type="Gene3D" id="3.30.565.10">
    <property type="entry name" value="Histidine kinase-like ATPase, C-terminal domain"/>
    <property type="match status" value="1"/>
</dbReference>
<dbReference type="EC" id="2.7.13.3" evidence="2"/>
<protein>
    <recommendedName>
        <fullName evidence="2">histidine kinase</fullName>
        <ecNumber evidence="2">2.7.13.3</ecNumber>
    </recommendedName>
</protein>
<evidence type="ECO:0000256" key="8">
    <source>
        <dbReference type="ARBA" id="ARBA00023012"/>
    </source>
</evidence>
<feature type="transmembrane region" description="Helical" evidence="9">
    <location>
        <begin position="208"/>
        <end position="227"/>
    </location>
</feature>
<keyword evidence="12" id="KW-1185">Reference proteome</keyword>
<evidence type="ECO:0000256" key="4">
    <source>
        <dbReference type="ARBA" id="ARBA00022679"/>
    </source>
</evidence>
<feature type="transmembrane region" description="Helical" evidence="9">
    <location>
        <begin position="81"/>
        <end position="98"/>
    </location>
</feature>
<dbReference type="RefSeq" id="WP_318600931.1">
    <property type="nucleotide sequence ID" value="NZ_JAWSTH010000139.1"/>
</dbReference>
<feature type="transmembrane region" description="Helical" evidence="9">
    <location>
        <begin position="239"/>
        <end position="260"/>
    </location>
</feature>
<evidence type="ECO:0000256" key="7">
    <source>
        <dbReference type="ARBA" id="ARBA00022840"/>
    </source>
</evidence>
<keyword evidence="9" id="KW-0472">Membrane</keyword>
<keyword evidence="7" id="KW-0067">ATP-binding</keyword>